<feature type="domain" description="TASOR PIN" evidence="3">
    <location>
        <begin position="1119"/>
        <end position="1256"/>
    </location>
</feature>
<evidence type="ECO:0000313" key="4">
    <source>
        <dbReference type="EMBL" id="OPJ76417.1"/>
    </source>
</evidence>
<dbReference type="Pfam" id="PF24630">
    <property type="entry name" value="PIN_TASOR"/>
    <property type="match status" value="1"/>
</dbReference>
<reference evidence="4 5" key="1">
    <citation type="submission" date="2016-02" db="EMBL/GenBank/DDBJ databases">
        <title>Band-tailed pigeon sequencing and assembly.</title>
        <authorList>
            <person name="Soares A.E."/>
            <person name="Novak B.J."/>
            <person name="Rice E.S."/>
            <person name="O'Connell B."/>
            <person name="Chang D."/>
            <person name="Weber S."/>
            <person name="Shapiro B."/>
        </authorList>
    </citation>
    <scope>NUCLEOTIDE SEQUENCE [LARGE SCALE GENOMIC DNA]</scope>
    <source>
        <strain evidence="4">BTP2013</strain>
        <tissue evidence="4">Blood</tissue>
    </source>
</reference>
<dbReference type="GO" id="GO:0045814">
    <property type="term" value="P:negative regulation of gene expression, epigenetic"/>
    <property type="evidence" value="ECO:0007669"/>
    <property type="project" value="InterPro"/>
</dbReference>
<feature type="region of interest" description="Disordered" evidence="1">
    <location>
        <begin position="934"/>
        <end position="992"/>
    </location>
</feature>
<feature type="compositionally biased region" description="Low complexity" evidence="1">
    <location>
        <begin position="448"/>
        <end position="457"/>
    </location>
</feature>
<feature type="compositionally biased region" description="Low complexity" evidence="1">
    <location>
        <begin position="469"/>
        <end position="481"/>
    </location>
</feature>
<dbReference type="PANTHER" id="PTHR16207:SF10">
    <property type="entry name" value="PROTEIN TASOR 2"/>
    <property type="match status" value="1"/>
</dbReference>
<dbReference type="AlphaFoldDB" id="A0A1V4JXQ3"/>
<feature type="compositionally biased region" description="Basic and acidic residues" evidence="1">
    <location>
        <begin position="482"/>
        <end position="503"/>
    </location>
</feature>
<feature type="compositionally biased region" description="Polar residues" evidence="1">
    <location>
        <begin position="547"/>
        <end position="561"/>
    </location>
</feature>
<protein>
    <submittedName>
        <fullName evidence="4">Protein FAM208B</fullName>
    </submittedName>
</protein>
<feature type="domain" description="TASOR alpha/beta" evidence="2">
    <location>
        <begin position="1024"/>
        <end position="1115"/>
    </location>
</feature>
<feature type="compositionally biased region" description="Basic and acidic residues" evidence="1">
    <location>
        <begin position="684"/>
        <end position="694"/>
    </location>
</feature>
<feature type="region of interest" description="Disordered" evidence="1">
    <location>
        <begin position="145"/>
        <end position="183"/>
    </location>
</feature>
<dbReference type="InterPro" id="IPR056242">
    <property type="entry name" value="PIN_TASOR"/>
</dbReference>
<dbReference type="PANTHER" id="PTHR16207">
    <property type="entry name" value="SET DOMAIN-CONTAINING PROTEIN"/>
    <property type="match status" value="1"/>
</dbReference>
<sequence length="1268" mass="136425">MLKSAANSPPKPHAKNQAENEWNALLVLPGEVSSQCHGADNQKKEIYPGGVADLCFDLKGNNYESHALNLLADLALGSCISSLIPMDSKMIAVSCSPPSDSTKEQQSLCKYKSSRVTSDHEYHRVDKLVKGATSPCKVLPNQKLPHAEKIDLNDSASVPTEKNPGIFSKNNSENPSPPKPLVLPLGETQEAAEVNKHSLISAEHSYASQMPEHPKKHMYPRGAPYPGPAPSRNGTRSARAGPLVGKVLPFRHQNSTHAQRPFEAVAMRRRSGLLSSRMKEDFAKSHTVNICGEAAGDVRVTCHWEGEYLFTLDSRYTNDALEKTVIRALHGPWDPDLPDDVEEMKLILHMWVALFYSKPSKLLSSTRKVVEHSNPKKYVSINSSGGLMELSDDGEDCFGLETCPADSRSDPDQTPSSSLDHSTHCQGPFHAEENPADSQSDADGTPGVVDSTVSSSSGELPCGEEEEPSSTSCPESLSLPEHTNESLAVKDRQTAAIPEEHVCDVSPIAAEEQPKEGLMDTTITPSPSDELGDANKPQAAPGRKNSHGQAPNSRTTPQSDAPSALHGHREQQKSQWAAGSGGGPGPPKDTESAGDAGHCTEVEDKSWATSDGPQRACDLMPLEAHPKSVKPDGAGEKGRESQDPFGHPEKEEEVQEVKEKEDSEYENTVLGPVNSAFLESGDADMEHEHGEQKPENLASPKDFDVPGESPVPSPAALASPCPGRSTPGLSDGTGTGTQGLPGETAPNLDTPQEPWEALATPNAETKRVDLTHAATPANTGSDRDNRLMLLLPSDPSLVLGAQPNSINGKRGPAGETLGDSSEQKDEDRAPSAERWEPAGSKTAGTAVLESPCSQGQSLTVSPDSSSVCLMSLDGAADPGAAPKEREAVANIPSPLQSNSEGSSHLSQSSGGNIDADLALLSTGELNQEGNKVLVEERRSSPSANQTEVLGKSSGAGDSQGFAFDCAASAGDSEGGESDDAASERTRGSLPRRTTTFEEMIADLCSTLRFHLRSVAKEACAPPGMFYVVETGKEPFFARVKTLLQEGGRVEMEPSNFCRAKHPDTDRLLVVIRNEDISSHIHNVPCLLQLKRCPNVVFAGVDNPEDITACTYQELFHAGGFVVSDDEVLETITLGQLKEVVKVLEKLNRSGRWKWLLHYKESKKLREDVRVDANAHKKHLMVKSYQGADLIEVLPFHACDARSSPKSEHVECLLNLQVQRVSARFAVYLTEKPGLSREVLESKGILVADVNTFLWTVPKAAAPFRRSYW</sequence>
<dbReference type="InterPro" id="IPR056243">
    <property type="entry name" value="TASOR_ab_dom"/>
</dbReference>
<dbReference type="InterPro" id="IPR046432">
    <property type="entry name" value="TASOR"/>
</dbReference>
<dbReference type="GO" id="GO:0005654">
    <property type="term" value="C:nucleoplasm"/>
    <property type="evidence" value="ECO:0007669"/>
    <property type="project" value="TreeGrafter"/>
</dbReference>
<dbReference type="Proteomes" id="UP000190648">
    <property type="component" value="Unassembled WGS sequence"/>
</dbReference>
<feature type="region of interest" description="Disordered" evidence="1">
    <location>
        <begin position="209"/>
        <end position="237"/>
    </location>
</feature>
<dbReference type="Pfam" id="PF23314">
    <property type="entry name" value="TASOR_alpha-beta"/>
    <property type="match status" value="1"/>
</dbReference>
<evidence type="ECO:0000256" key="1">
    <source>
        <dbReference type="SAM" id="MobiDB-lite"/>
    </source>
</evidence>
<evidence type="ECO:0000313" key="5">
    <source>
        <dbReference type="Proteomes" id="UP000190648"/>
    </source>
</evidence>
<evidence type="ECO:0000259" key="3">
    <source>
        <dbReference type="Pfam" id="PF24630"/>
    </source>
</evidence>
<feature type="region of interest" description="Disordered" evidence="1">
    <location>
        <begin position="401"/>
        <end position="913"/>
    </location>
</feature>
<dbReference type="EMBL" id="LSYS01005657">
    <property type="protein sequence ID" value="OPJ76417.1"/>
    <property type="molecule type" value="Genomic_DNA"/>
</dbReference>
<name>A0A1V4JXQ3_PATFA</name>
<dbReference type="OrthoDB" id="5960959at2759"/>
<comment type="caution">
    <text evidence="4">The sequence shown here is derived from an EMBL/GenBank/DDBJ whole genome shotgun (WGS) entry which is preliminary data.</text>
</comment>
<gene>
    <name evidence="4" type="primary">FAM208B</name>
    <name evidence="4" type="ORF">AV530_008571</name>
</gene>
<feature type="compositionally biased region" description="Basic and acidic residues" evidence="1">
    <location>
        <begin position="821"/>
        <end position="836"/>
    </location>
</feature>
<feature type="compositionally biased region" description="Basic and acidic residues" evidence="1">
    <location>
        <begin position="624"/>
        <end position="661"/>
    </location>
</feature>
<keyword evidence="5" id="KW-1185">Reference proteome</keyword>
<organism evidence="4 5">
    <name type="scientific">Patagioenas fasciata monilis</name>
    <dbReference type="NCBI Taxonomy" id="372326"/>
    <lineage>
        <taxon>Eukaryota</taxon>
        <taxon>Metazoa</taxon>
        <taxon>Chordata</taxon>
        <taxon>Craniata</taxon>
        <taxon>Vertebrata</taxon>
        <taxon>Euteleostomi</taxon>
        <taxon>Archelosauria</taxon>
        <taxon>Archosauria</taxon>
        <taxon>Dinosauria</taxon>
        <taxon>Saurischia</taxon>
        <taxon>Theropoda</taxon>
        <taxon>Coelurosauria</taxon>
        <taxon>Aves</taxon>
        <taxon>Neognathae</taxon>
        <taxon>Neoaves</taxon>
        <taxon>Columbimorphae</taxon>
        <taxon>Columbiformes</taxon>
        <taxon>Columbidae</taxon>
        <taxon>Patagioenas</taxon>
    </lineage>
</organism>
<proteinExistence type="predicted"/>
<feature type="compositionally biased region" description="Polar residues" evidence="1">
    <location>
        <begin position="851"/>
        <end position="868"/>
    </location>
</feature>
<accession>A0A1V4JXQ3</accession>
<evidence type="ECO:0000259" key="2">
    <source>
        <dbReference type="Pfam" id="PF23314"/>
    </source>
</evidence>
<dbReference type="STRING" id="372326.A0A1V4JXQ3"/>
<feature type="compositionally biased region" description="Low complexity" evidence="1">
    <location>
        <begin position="895"/>
        <end position="912"/>
    </location>
</feature>